<dbReference type="SMART" id="SM00137">
    <property type="entry name" value="MAM"/>
    <property type="match status" value="3"/>
</dbReference>
<dbReference type="Gene3D" id="2.60.120.200">
    <property type="match status" value="6"/>
</dbReference>
<dbReference type="PANTHER" id="PTHR23282:SF101">
    <property type="entry name" value="MAM DOMAIN-CONTAINING PROTEIN"/>
    <property type="match status" value="1"/>
</dbReference>
<evidence type="ECO:0000259" key="3">
    <source>
        <dbReference type="PROSITE" id="PS50060"/>
    </source>
</evidence>
<feature type="region of interest" description="Disordered" evidence="1">
    <location>
        <begin position="242"/>
        <end position="281"/>
    </location>
</feature>
<evidence type="ECO:0000313" key="5">
    <source>
        <dbReference type="Proteomes" id="UP000749559"/>
    </source>
</evidence>
<keyword evidence="2" id="KW-0732">Signal</keyword>
<feature type="domain" description="MAM" evidence="3">
    <location>
        <begin position="208"/>
        <end position="383"/>
    </location>
</feature>
<feature type="domain" description="MAM" evidence="3">
    <location>
        <begin position="36"/>
        <end position="195"/>
    </location>
</feature>
<feature type="chain" id="PRO_5035891717" description="MAM domain-containing protein" evidence="2">
    <location>
        <begin position="18"/>
        <end position="1515"/>
    </location>
</feature>
<protein>
    <recommendedName>
        <fullName evidence="3">MAM domain-containing protein</fullName>
    </recommendedName>
</protein>
<dbReference type="Proteomes" id="UP000749559">
    <property type="component" value="Unassembled WGS sequence"/>
</dbReference>
<keyword evidence="5" id="KW-1185">Reference proteome</keyword>
<feature type="compositionally biased region" description="Polar residues" evidence="1">
    <location>
        <begin position="1148"/>
        <end position="1159"/>
    </location>
</feature>
<dbReference type="OrthoDB" id="412155at2759"/>
<sequence length="1515" mass="166490">MMLLQEVTLLCILAAHCITSTSIYRDKRQAEPSIIWSCDFEVDICGMKHDVAQVEWRRHNGRTETDLTGPSIDHTFRTNEGHYIYFESSAPTITGDKARILIEMENTDQEHCLIFYYHMYGEGIGTFNVELLTGSSIETVFSITGNQGDIWHNRAINLPSGFYLTFESIKSSRDQPDKGDIGLDDISISAGKCPPQDNITSDITIDVWGCDFEKGSWDDPSDSDGCGISYAGMVQLESDDFDFSRSDKTTPSGHTGPKEGGSDGGYFVYTESSPPHSDLDRDRRSEYATIRSPLFSGNGPFTLSFMYHTRGQLIGGLEVNALNRGLQQIEFFYPKLDMKPSSMWKKALIKLPDGTAAIEFNITLPDDPKFWSSDIALDEILVTKESDALTKPTTRTSHITSTQFTSTGTTQSSADATFLSTSTAPTKTLTTEVSSNASTEVVSIPQLTKTTTTQTLMPATTASQLTNTTTQQPLTLATLTSQRKIISTEAATTLPTTTKKPVTTEEFGEDSSMSILWYCTFETKGWDDVSNKDGCGLGQRGMKQLVTDNFNFTRTNRATPSPHTGPAIGSDGGYYVYTESSPTKNSPDQRNAVAEIQTPNLYSTITKYLSFRYHTRGYLIGTLNVIPISSNSSKLQFEDAISELSMESSKGWKHFEQVKLPEGTAAVIFSVRLPDDERFWSSDIGLDEIYIRYIPVPGMSTLGTTTRSPDADRMRRQVMWYCAFEFPGWDNGLDNNGCGAGQRGMSQILSGHGHSYGDDFDFTRTNRNTPSGHTGPSIGSDGGYFVYTESSPSNTRNDRSNEMAIIRTPTLHGPVIKYLSFKYHTRGRLLGSLNINIVRSQDDPIFFPIPNLNMDSSDRWKSVDDVRLPDGTTNVEFNVTLPNDPSKFWSSDIGLDEIYITYDAELTTKNMLSKTDGSLTTNETSPMEFPTTISTVQSQAEKVNHTVEAFGQTTTTSEPTMGSSSVDIGYLNVTASQTTFRTESSSNQTKQNLTESILATKGPLNVTTKAEITHGPMSTEHSSVTRDSFNASTKTEITHGPMSTEQSLVTRDSLNDTAKAKITHGPISTEPSLVTRDSFNASATAEITHGPISTHASSVTEDSSNATVIPVSTEPTISSTDPHSTTYIPTSIARSVSNKTVSGEMKLTTGSTSESVTSALPTIQPGTTEQQTVTAESSHINQFYCDFEHGICGLVGGKYSNFTWTRQSGSTPSKSTGPLGDNTYRCGSYMYVEASTPRIKGDIAILETPVMYHVSEQTPACLRMFYYMFGADIGTLSVRASDGTVLFSKSDEVGDEWIELKIQLPPGTYSILIQGEVGNGYRGDIAIDDLSILSGYCNNLNGTINMTEHSVKPRNPDELFRCSFEEGETDCEQLNIRKDAARGSQTWRIGSGESDFKNTGPSRDATFDTCIGHYIYTDTMSGTLFNLTLPTFTENTILHFKYHMYGAHIGTLKVISGIGAAQQKVWHKSGNSGDNWIQKSGRFMANVQVYIIAETSWESFGEIAIDDLIIKRVIT</sequence>
<dbReference type="CDD" id="cd06263">
    <property type="entry name" value="MAM"/>
    <property type="match status" value="3"/>
</dbReference>
<gene>
    <name evidence="4" type="ORF">OFUS_LOCUS6727</name>
</gene>
<feature type="domain" description="MAM" evidence="3">
    <location>
        <begin position="1183"/>
        <end position="1339"/>
    </location>
</feature>
<evidence type="ECO:0000256" key="2">
    <source>
        <dbReference type="SAM" id="SignalP"/>
    </source>
</evidence>
<feature type="signal peptide" evidence="2">
    <location>
        <begin position="1"/>
        <end position="17"/>
    </location>
</feature>
<dbReference type="InterPro" id="IPR013320">
    <property type="entry name" value="ConA-like_dom_sf"/>
</dbReference>
<feature type="domain" description="MAM" evidence="3">
    <location>
        <begin position="517"/>
        <end position="698"/>
    </location>
</feature>
<reference evidence="4" key="1">
    <citation type="submission" date="2022-03" db="EMBL/GenBank/DDBJ databases">
        <authorList>
            <person name="Martin C."/>
        </authorList>
    </citation>
    <scope>NUCLEOTIDE SEQUENCE</scope>
</reference>
<comment type="caution">
    <text evidence="4">The sequence shown here is derived from an EMBL/GenBank/DDBJ whole genome shotgun (WGS) entry which is preliminary data.</text>
</comment>
<name>A0A8S4NG48_OWEFU</name>
<dbReference type="EMBL" id="CAIIXF020000003">
    <property type="protein sequence ID" value="CAH1779976.1"/>
    <property type="molecule type" value="Genomic_DNA"/>
</dbReference>
<dbReference type="InterPro" id="IPR000998">
    <property type="entry name" value="MAM_dom"/>
</dbReference>
<organism evidence="4 5">
    <name type="scientific">Owenia fusiformis</name>
    <name type="common">Polychaete worm</name>
    <dbReference type="NCBI Taxonomy" id="6347"/>
    <lineage>
        <taxon>Eukaryota</taxon>
        <taxon>Metazoa</taxon>
        <taxon>Spiralia</taxon>
        <taxon>Lophotrochozoa</taxon>
        <taxon>Annelida</taxon>
        <taxon>Polychaeta</taxon>
        <taxon>Sedentaria</taxon>
        <taxon>Canalipalpata</taxon>
        <taxon>Sabellida</taxon>
        <taxon>Oweniida</taxon>
        <taxon>Oweniidae</taxon>
        <taxon>Owenia</taxon>
    </lineage>
</organism>
<dbReference type="PROSITE" id="PS50060">
    <property type="entry name" value="MAM_2"/>
    <property type="match status" value="6"/>
</dbReference>
<feature type="domain" description="MAM" evidence="3">
    <location>
        <begin position="720"/>
        <end position="901"/>
    </location>
</feature>
<evidence type="ECO:0000256" key="1">
    <source>
        <dbReference type="SAM" id="MobiDB-lite"/>
    </source>
</evidence>
<evidence type="ECO:0000313" key="4">
    <source>
        <dbReference type="EMBL" id="CAH1779976.1"/>
    </source>
</evidence>
<dbReference type="SUPFAM" id="SSF49899">
    <property type="entry name" value="Concanavalin A-like lectins/glucanases"/>
    <property type="match status" value="6"/>
</dbReference>
<dbReference type="PANTHER" id="PTHR23282">
    <property type="entry name" value="APICAL ENDOSOMAL GLYCOPROTEIN PRECURSOR"/>
    <property type="match status" value="1"/>
</dbReference>
<proteinExistence type="predicted"/>
<feature type="region of interest" description="Disordered" evidence="1">
    <location>
        <begin position="1140"/>
        <end position="1159"/>
    </location>
</feature>
<accession>A0A8S4NG48</accession>
<feature type="domain" description="MAM" evidence="3">
    <location>
        <begin position="1360"/>
        <end position="1515"/>
    </location>
</feature>
<dbReference type="InterPro" id="IPR051560">
    <property type="entry name" value="MAM_domain-containing"/>
</dbReference>
<dbReference type="GO" id="GO:0016020">
    <property type="term" value="C:membrane"/>
    <property type="evidence" value="ECO:0007669"/>
    <property type="project" value="InterPro"/>
</dbReference>
<dbReference type="Pfam" id="PF00629">
    <property type="entry name" value="MAM"/>
    <property type="match status" value="5"/>
</dbReference>